<evidence type="ECO:0000313" key="2">
    <source>
        <dbReference type="Proteomes" id="UP000319976"/>
    </source>
</evidence>
<accession>A0A517T8J0</accession>
<keyword evidence="2" id="KW-1185">Reference proteome</keyword>
<dbReference type="Proteomes" id="UP000319976">
    <property type="component" value="Chromosome"/>
</dbReference>
<dbReference type="KEGG" id="chya:V22_19260"/>
<dbReference type="EMBL" id="CP036316">
    <property type="protein sequence ID" value="QDT64685.1"/>
    <property type="molecule type" value="Genomic_DNA"/>
</dbReference>
<name>A0A517T8J0_9PLAN</name>
<dbReference type="OrthoDB" id="289094at2"/>
<gene>
    <name evidence="1" type="ORF">V22_19260</name>
</gene>
<reference evidence="1 2" key="1">
    <citation type="submission" date="2019-02" db="EMBL/GenBank/DDBJ databases">
        <title>Deep-cultivation of Planctomycetes and their phenomic and genomic characterization uncovers novel biology.</title>
        <authorList>
            <person name="Wiegand S."/>
            <person name="Jogler M."/>
            <person name="Boedeker C."/>
            <person name="Pinto D."/>
            <person name="Vollmers J."/>
            <person name="Rivas-Marin E."/>
            <person name="Kohn T."/>
            <person name="Peeters S.H."/>
            <person name="Heuer A."/>
            <person name="Rast P."/>
            <person name="Oberbeckmann S."/>
            <person name="Bunk B."/>
            <person name="Jeske O."/>
            <person name="Meyerdierks A."/>
            <person name="Storesund J.E."/>
            <person name="Kallscheuer N."/>
            <person name="Luecker S."/>
            <person name="Lage O.M."/>
            <person name="Pohl T."/>
            <person name="Merkel B.J."/>
            <person name="Hornburger P."/>
            <person name="Mueller R.-W."/>
            <person name="Bruemmer F."/>
            <person name="Labrenz M."/>
            <person name="Spormann A.M."/>
            <person name="Op den Camp H."/>
            <person name="Overmann J."/>
            <person name="Amann R."/>
            <person name="Jetten M.S.M."/>
            <person name="Mascher T."/>
            <person name="Medema M.H."/>
            <person name="Devos D.P."/>
            <person name="Kaster A.-K."/>
            <person name="Ovreas L."/>
            <person name="Rohde M."/>
            <person name="Galperin M.Y."/>
            <person name="Jogler C."/>
        </authorList>
    </citation>
    <scope>NUCLEOTIDE SEQUENCE [LARGE SCALE GENOMIC DNA]</scope>
    <source>
        <strain evidence="1 2">V22</strain>
    </source>
</reference>
<protein>
    <submittedName>
        <fullName evidence="1">Uncharacterized protein</fullName>
    </submittedName>
</protein>
<sequence>MRVKPIVLLLLCWQLTLLGCYRSDCEIVKYSLDGEVIYQNQPVPYGKLFLKPDSSRGNSGPGSAALIENGRFSIPVERGIVGGPYIAFITGFAKKPQASDEEDFTDKPLFNETQLEIDLPKETSQQTFEVPSN</sequence>
<dbReference type="RefSeq" id="WP_145262057.1">
    <property type="nucleotide sequence ID" value="NZ_CP036316.1"/>
</dbReference>
<organism evidence="1 2">
    <name type="scientific">Calycomorphotria hydatis</name>
    <dbReference type="NCBI Taxonomy" id="2528027"/>
    <lineage>
        <taxon>Bacteria</taxon>
        <taxon>Pseudomonadati</taxon>
        <taxon>Planctomycetota</taxon>
        <taxon>Planctomycetia</taxon>
        <taxon>Planctomycetales</taxon>
        <taxon>Planctomycetaceae</taxon>
        <taxon>Calycomorphotria</taxon>
    </lineage>
</organism>
<dbReference type="AlphaFoldDB" id="A0A517T8J0"/>
<evidence type="ECO:0000313" key="1">
    <source>
        <dbReference type="EMBL" id="QDT64685.1"/>
    </source>
</evidence>
<proteinExistence type="predicted"/>
<dbReference type="PROSITE" id="PS51257">
    <property type="entry name" value="PROKAR_LIPOPROTEIN"/>
    <property type="match status" value="1"/>
</dbReference>